<feature type="domain" description="HTH arsR-type" evidence="1">
    <location>
        <begin position="90"/>
        <end position="169"/>
    </location>
</feature>
<dbReference type="Pfam" id="PF12840">
    <property type="entry name" value="HTH_20"/>
    <property type="match status" value="1"/>
</dbReference>
<dbReference type="SUPFAM" id="SSF46785">
    <property type="entry name" value="Winged helix' DNA-binding domain"/>
    <property type="match status" value="1"/>
</dbReference>
<evidence type="ECO:0000313" key="2">
    <source>
        <dbReference type="EMBL" id="WGW13270.1"/>
    </source>
</evidence>
<dbReference type="Proteomes" id="UP001209083">
    <property type="component" value="Chromosome"/>
</dbReference>
<accession>A0ABY8QY25</accession>
<dbReference type="InterPro" id="IPR036390">
    <property type="entry name" value="WH_DNA-bd_sf"/>
</dbReference>
<dbReference type="CDD" id="cd00090">
    <property type="entry name" value="HTH_ARSR"/>
    <property type="match status" value="1"/>
</dbReference>
<protein>
    <submittedName>
        <fullName evidence="2">Winged helix-turn-helix domain-containing protein</fullName>
    </submittedName>
</protein>
<sequence length="172" mass="18095">MSDTDLEARLSALEEAVARLSAQEAVGQATLPQPTQGELFWALDGLEARAPKGAVLYTGSVTTPAGSVVRWQYAQTAPDLLADDWSEQAGRLAALGNPVRLRILHAVMHGANSAARIAEEVEVGTSGQVYHHLKELTAAGWLSSPKRGHFEVPASRVVPLLAVLLAAGTPSA</sequence>
<dbReference type="RefSeq" id="WP_349640086.1">
    <property type="nucleotide sequence ID" value="NZ_CP090958.1"/>
</dbReference>
<dbReference type="InterPro" id="IPR001845">
    <property type="entry name" value="HTH_ArsR_DNA-bd_dom"/>
</dbReference>
<dbReference type="InterPro" id="IPR011991">
    <property type="entry name" value="ArsR-like_HTH"/>
</dbReference>
<reference evidence="2 3" key="1">
    <citation type="submission" date="2023-05" db="EMBL/GenBank/DDBJ databases">
        <title>Lithophilousrod everest ZFBP1038 complete genpme.</title>
        <authorList>
            <person name="Tian M."/>
        </authorList>
    </citation>
    <scope>NUCLEOTIDE SEQUENCE [LARGE SCALE GENOMIC DNA]</scope>
    <source>
        <strain evidence="2 3">ZFBP1038</strain>
    </source>
</reference>
<dbReference type="SMART" id="SM00418">
    <property type="entry name" value="HTH_ARSR"/>
    <property type="match status" value="1"/>
</dbReference>
<proteinExistence type="predicted"/>
<evidence type="ECO:0000313" key="3">
    <source>
        <dbReference type="Proteomes" id="UP001209083"/>
    </source>
</evidence>
<organism evidence="2 3">
    <name type="scientific">Saxibacter everestensis</name>
    <dbReference type="NCBI Taxonomy" id="2909229"/>
    <lineage>
        <taxon>Bacteria</taxon>
        <taxon>Bacillati</taxon>
        <taxon>Actinomycetota</taxon>
        <taxon>Actinomycetes</taxon>
        <taxon>Micrococcales</taxon>
        <taxon>Brevibacteriaceae</taxon>
        <taxon>Saxibacter</taxon>
    </lineage>
</organism>
<name>A0ABY8QY25_9MICO</name>
<dbReference type="InterPro" id="IPR036388">
    <property type="entry name" value="WH-like_DNA-bd_sf"/>
</dbReference>
<gene>
    <name evidence="2" type="ORF">LWF01_05740</name>
</gene>
<keyword evidence="3" id="KW-1185">Reference proteome</keyword>
<dbReference type="EMBL" id="CP090958">
    <property type="protein sequence ID" value="WGW13270.1"/>
    <property type="molecule type" value="Genomic_DNA"/>
</dbReference>
<evidence type="ECO:0000259" key="1">
    <source>
        <dbReference type="SMART" id="SM00418"/>
    </source>
</evidence>
<dbReference type="Gene3D" id="1.10.10.10">
    <property type="entry name" value="Winged helix-like DNA-binding domain superfamily/Winged helix DNA-binding domain"/>
    <property type="match status" value="1"/>
</dbReference>